<accession>A0A9D1L8I9</accession>
<evidence type="ECO:0000313" key="2">
    <source>
        <dbReference type="Proteomes" id="UP000824091"/>
    </source>
</evidence>
<organism evidence="1 2">
    <name type="scientific">Candidatus Fimisoma avicola</name>
    <dbReference type="NCBI Taxonomy" id="2840826"/>
    <lineage>
        <taxon>Bacteria</taxon>
        <taxon>Bacillati</taxon>
        <taxon>Bacillota</taxon>
        <taxon>Clostridia</taxon>
        <taxon>Eubacteriales</taxon>
        <taxon>Candidatus Fimisoma</taxon>
    </lineage>
</organism>
<dbReference type="SUPFAM" id="SSF51556">
    <property type="entry name" value="Metallo-dependent hydrolases"/>
    <property type="match status" value="1"/>
</dbReference>
<reference evidence="1" key="1">
    <citation type="submission" date="2020-10" db="EMBL/GenBank/DDBJ databases">
        <authorList>
            <person name="Gilroy R."/>
        </authorList>
    </citation>
    <scope>NUCLEOTIDE SEQUENCE</scope>
    <source>
        <strain evidence="1">11300</strain>
    </source>
</reference>
<gene>
    <name evidence="1" type="ORF">IAD16_02250</name>
</gene>
<sequence>MKIIDMHCDTIKECFLRKENLRNNSLCVDLEKMKKNNGAAQFFAVWLSMPKNRTERAEEEKSLYELFFDIADFYDGEMEKNKDLIRKVLSYQDLENNLKEGSMSSVLTLEDGYILEGEIERLDRLYERGVRLLTLTWNHENCIGFPNSVNREDHMKGLKPFGIEVVEKINEKGMIADVSHLSEGGFYDVARHSTKPFVASHSCARALRDHPRNLTDDQLRCIAGHGGVAGVNFYAPFLKENSDSTFVSDIIRHVEYMVNKAGEDHVALGADLDGMDSKLEGSGYGCYGPVARKLEEIFSPRVAEKICYKNALRVLKDCL</sequence>
<dbReference type="PROSITE" id="PS51365">
    <property type="entry name" value="RENAL_DIPEPTIDASE_2"/>
    <property type="match status" value="1"/>
</dbReference>
<dbReference type="GO" id="GO:0070573">
    <property type="term" value="F:metallodipeptidase activity"/>
    <property type="evidence" value="ECO:0007669"/>
    <property type="project" value="InterPro"/>
</dbReference>
<reference evidence="1" key="2">
    <citation type="journal article" date="2021" name="PeerJ">
        <title>Extensive microbial diversity within the chicken gut microbiome revealed by metagenomics and culture.</title>
        <authorList>
            <person name="Gilroy R."/>
            <person name="Ravi A."/>
            <person name="Getino M."/>
            <person name="Pursley I."/>
            <person name="Horton D.L."/>
            <person name="Alikhan N.F."/>
            <person name="Baker D."/>
            <person name="Gharbi K."/>
            <person name="Hall N."/>
            <person name="Watson M."/>
            <person name="Adriaenssens E.M."/>
            <person name="Foster-Nyarko E."/>
            <person name="Jarju S."/>
            <person name="Secka A."/>
            <person name="Antonio M."/>
            <person name="Oren A."/>
            <person name="Chaudhuri R.R."/>
            <person name="La Ragione R."/>
            <person name="Hildebrand F."/>
            <person name="Pallen M.J."/>
        </authorList>
    </citation>
    <scope>NUCLEOTIDE SEQUENCE</scope>
    <source>
        <strain evidence="1">11300</strain>
    </source>
</reference>
<dbReference type="GO" id="GO:0006508">
    <property type="term" value="P:proteolysis"/>
    <property type="evidence" value="ECO:0007669"/>
    <property type="project" value="InterPro"/>
</dbReference>
<protein>
    <submittedName>
        <fullName evidence="1">Membrane dipeptidase</fullName>
    </submittedName>
</protein>
<dbReference type="Pfam" id="PF01244">
    <property type="entry name" value="Peptidase_M19"/>
    <property type="match status" value="1"/>
</dbReference>
<evidence type="ECO:0000313" key="1">
    <source>
        <dbReference type="EMBL" id="HIU27188.1"/>
    </source>
</evidence>
<dbReference type="EMBL" id="DVMO01000035">
    <property type="protein sequence ID" value="HIU27188.1"/>
    <property type="molecule type" value="Genomic_DNA"/>
</dbReference>
<dbReference type="CDD" id="cd01301">
    <property type="entry name" value="rDP_like"/>
    <property type="match status" value="1"/>
</dbReference>
<proteinExistence type="predicted"/>
<dbReference type="PANTHER" id="PTHR10443">
    <property type="entry name" value="MICROSOMAL DIPEPTIDASE"/>
    <property type="match status" value="1"/>
</dbReference>
<name>A0A9D1L8I9_9FIRM</name>
<comment type="caution">
    <text evidence="1">The sequence shown here is derived from an EMBL/GenBank/DDBJ whole genome shotgun (WGS) entry which is preliminary data.</text>
</comment>
<dbReference type="InterPro" id="IPR008257">
    <property type="entry name" value="Pept_M19"/>
</dbReference>
<dbReference type="Gene3D" id="3.20.20.140">
    <property type="entry name" value="Metal-dependent hydrolases"/>
    <property type="match status" value="1"/>
</dbReference>
<dbReference type="AlphaFoldDB" id="A0A9D1L8I9"/>
<dbReference type="InterPro" id="IPR032466">
    <property type="entry name" value="Metal_Hydrolase"/>
</dbReference>
<dbReference type="PANTHER" id="PTHR10443:SF12">
    <property type="entry name" value="DIPEPTIDASE"/>
    <property type="match status" value="1"/>
</dbReference>
<dbReference type="Proteomes" id="UP000824091">
    <property type="component" value="Unassembled WGS sequence"/>
</dbReference>